<feature type="non-terminal residue" evidence="2">
    <location>
        <position position="1"/>
    </location>
</feature>
<evidence type="ECO:0000313" key="2">
    <source>
        <dbReference type="EMBL" id="GAJ11698.1"/>
    </source>
</evidence>
<name>X1U2B3_9ZZZZ</name>
<sequence>LCTWPKGGQPTLPFVYSNEVWTGIEYQVASHLMMKGLVEEGLDIVRACRDRYDGRIRNPFDEYECGHWYARALASYGLLQGLTGIRYDAVDKILFIDSRIGDDFTSFLSTETGFGNVGLDNGKPFVDVKMGKIDIEEVIVGE</sequence>
<protein>
    <recommendedName>
        <fullName evidence="1">Glycosyl-hydrolase family 116 catalytic region domain-containing protein</fullName>
    </recommendedName>
</protein>
<reference evidence="2" key="1">
    <citation type="journal article" date="2014" name="Front. Microbiol.">
        <title>High frequency of phylogenetically diverse reductive dehalogenase-homologous genes in deep subseafloor sedimentary metagenomes.</title>
        <authorList>
            <person name="Kawai M."/>
            <person name="Futagami T."/>
            <person name="Toyoda A."/>
            <person name="Takaki Y."/>
            <person name="Nishi S."/>
            <person name="Hori S."/>
            <person name="Arai W."/>
            <person name="Tsubouchi T."/>
            <person name="Morono Y."/>
            <person name="Uchiyama I."/>
            <person name="Ito T."/>
            <person name="Fujiyama A."/>
            <person name="Inagaki F."/>
            <person name="Takami H."/>
        </authorList>
    </citation>
    <scope>NUCLEOTIDE SEQUENCE</scope>
    <source>
        <strain evidence="2">Expedition CK06-06</strain>
    </source>
</reference>
<dbReference type="AlphaFoldDB" id="X1U2B3"/>
<dbReference type="Pfam" id="PF04685">
    <property type="entry name" value="DUF608"/>
    <property type="match status" value="1"/>
</dbReference>
<comment type="caution">
    <text evidence="2">The sequence shown here is derived from an EMBL/GenBank/DDBJ whole genome shotgun (WGS) entry which is preliminary data.</text>
</comment>
<gene>
    <name evidence="2" type="ORF">S12H4_45754</name>
</gene>
<dbReference type="EMBL" id="BARW01028326">
    <property type="protein sequence ID" value="GAJ11698.1"/>
    <property type="molecule type" value="Genomic_DNA"/>
</dbReference>
<organism evidence="2">
    <name type="scientific">marine sediment metagenome</name>
    <dbReference type="NCBI Taxonomy" id="412755"/>
    <lineage>
        <taxon>unclassified sequences</taxon>
        <taxon>metagenomes</taxon>
        <taxon>ecological metagenomes</taxon>
    </lineage>
</organism>
<dbReference type="InterPro" id="IPR006775">
    <property type="entry name" value="GH116_catalytic"/>
</dbReference>
<proteinExistence type="predicted"/>
<feature type="domain" description="Glycosyl-hydrolase family 116 catalytic region" evidence="1">
    <location>
        <begin position="8"/>
        <end position="77"/>
    </location>
</feature>
<dbReference type="GO" id="GO:0004553">
    <property type="term" value="F:hydrolase activity, hydrolyzing O-glycosyl compounds"/>
    <property type="evidence" value="ECO:0007669"/>
    <property type="project" value="InterPro"/>
</dbReference>
<accession>X1U2B3</accession>
<evidence type="ECO:0000259" key="1">
    <source>
        <dbReference type="Pfam" id="PF04685"/>
    </source>
</evidence>